<dbReference type="Proteomes" id="UP000639772">
    <property type="component" value="Chromosome 7"/>
</dbReference>
<gene>
    <name evidence="2" type="ORF">HPP92_014237</name>
</gene>
<evidence type="ECO:0000256" key="1">
    <source>
        <dbReference type="SAM" id="MobiDB-lite"/>
    </source>
</evidence>
<reference evidence="2 3" key="1">
    <citation type="journal article" date="2020" name="Nat. Food">
        <title>A phased Vanilla planifolia genome enables genetic improvement of flavour and production.</title>
        <authorList>
            <person name="Hasing T."/>
            <person name="Tang H."/>
            <person name="Brym M."/>
            <person name="Khazi F."/>
            <person name="Huang T."/>
            <person name="Chambers A.H."/>
        </authorList>
    </citation>
    <scope>NUCLEOTIDE SEQUENCE [LARGE SCALE GENOMIC DNA]</scope>
    <source>
        <tissue evidence="2">Leaf</tissue>
    </source>
</reference>
<feature type="compositionally biased region" description="Basic and acidic residues" evidence="1">
    <location>
        <begin position="39"/>
        <end position="50"/>
    </location>
</feature>
<proteinExistence type="predicted"/>
<dbReference type="AlphaFoldDB" id="A0A835UWP1"/>
<name>A0A835UWP1_VANPL</name>
<evidence type="ECO:0000313" key="2">
    <source>
        <dbReference type="EMBL" id="KAG0474551.1"/>
    </source>
</evidence>
<protein>
    <submittedName>
        <fullName evidence="2">Uncharacterized protein</fullName>
    </submittedName>
</protein>
<dbReference type="EMBL" id="JADCNM010000007">
    <property type="protein sequence ID" value="KAG0474551.1"/>
    <property type="molecule type" value="Genomic_DNA"/>
</dbReference>
<dbReference type="PANTHER" id="PTHR33641:SF15">
    <property type="entry name" value="AVR9_CF-9 RAPIDLY ELICITED PROTEIN"/>
    <property type="match status" value="1"/>
</dbReference>
<feature type="region of interest" description="Disordered" evidence="1">
    <location>
        <begin position="31"/>
        <end position="50"/>
    </location>
</feature>
<dbReference type="PANTHER" id="PTHR33641">
    <property type="entry name" value="OS06G0133500 PROTEIN"/>
    <property type="match status" value="1"/>
</dbReference>
<accession>A0A835UWP1</accession>
<dbReference type="OrthoDB" id="757625at2759"/>
<comment type="caution">
    <text evidence="2">The sequence shown here is derived from an EMBL/GenBank/DDBJ whole genome shotgun (WGS) entry which is preliminary data.</text>
</comment>
<organism evidence="2 3">
    <name type="scientific">Vanilla planifolia</name>
    <name type="common">Vanilla</name>
    <dbReference type="NCBI Taxonomy" id="51239"/>
    <lineage>
        <taxon>Eukaryota</taxon>
        <taxon>Viridiplantae</taxon>
        <taxon>Streptophyta</taxon>
        <taxon>Embryophyta</taxon>
        <taxon>Tracheophyta</taxon>
        <taxon>Spermatophyta</taxon>
        <taxon>Magnoliopsida</taxon>
        <taxon>Liliopsida</taxon>
        <taxon>Asparagales</taxon>
        <taxon>Orchidaceae</taxon>
        <taxon>Vanilloideae</taxon>
        <taxon>Vanilleae</taxon>
        <taxon>Vanilla</taxon>
    </lineage>
</organism>
<sequence length="71" mass="7677">MEKLLAMSILSASPAEIAGFWKNLQLKGKKQSASNKAAGEAEHRSGRSKGEKACFAPEFDGLHCFETLVSH</sequence>
<evidence type="ECO:0000313" key="3">
    <source>
        <dbReference type="Proteomes" id="UP000639772"/>
    </source>
</evidence>